<dbReference type="EMBL" id="JAUUTY010000004">
    <property type="protein sequence ID" value="KAK1653196.1"/>
    <property type="molecule type" value="Genomic_DNA"/>
</dbReference>
<evidence type="ECO:0000313" key="11">
    <source>
        <dbReference type="Proteomes" id="UP001231189"/>
    </source>
</evidence>
<dbReference type="Gene3D" id="3.50.50.60">
    <property type="entry name" value="FAD/NAD(P)-binding domain"/>
    <property type="match status" value="2"/>
</dbReference>
<dbReference type="InterPro" id="IPR000960">
    <property type="entry name" value="Flavin_mOase"/>
</dbReference>
<dbReference type="PRINTS" id="PR00370">
    <property type="entry name" value="FMOXYGENASE"/>
</dbReference>
<comment type="cofactor">
    <cofactor evidence="1 8">
        <name>FAD</name>
        <dbReference type="ChEBI" id="CHEBI:57692"/>
    </cofactor>
</comment>
<dbReference type="Proteomes" id="UP001231189">
    <property type="component" value="Unassembled WGS sequence"/>
</dbReference>
<dbReference type="FunFam" id="3.50.50.60:FF:000138">
    <property type="entry name" value="Flavin-containing monooxygenase"/>
    <property type="match status" value="1"/>
</dbReference>
<dbReference type="GO" id="GO:0004499">
    <property type="term" value="F:N,N-dimethylaniline monooxygenase activity"/>
    <property type="evidence" value="ECO:0007669"/>
    <property type="project" value="InterPro"/>
</dbReference>
<keyword evidence="4 8" id="KW-0274">FAD</keyword>
<proteinExistence type="inferred from homology"/>
<evidence type="ECO:0000256" key="4">
    <source>
        <dbReference type="ARBA" id="ARBA00022827"/>
    </source>
</evidence>
<accession>A0AAD8SJ89</accession>
<evidence type="ECO:0000256" key="1">
    <source>
        <dbReference type="ARBA" id="ARBA00001974"/>
    </source>
</evidence>
<evidence type="ECO:0000256" key="5">
    <source>
        <dbReference type="ARBA" id="ARBA00022857"/>
    </source>
</evidence>
<keyword evidence="3 8" id="KW-0285">Flavoprotein</keyword>
<dbReference type="EC" id="1.-.-.-" evidence="8"/>
<gene>
    <name evidence="10" type="ORF">QYE76_071001</name>
</gene>
<reference evidence="10" key="1">
    <citation type="submission" date="2023-07" db="EMBL/GenBank/DDBJ databases">
        <title>A chromosome-level genome assembly of Lolium multiflorum.</title>
        <authorList>
            <person name="Chen Y."/>
            <person name="Copetti D."/>
            <person name="Kolliker R."/>
            <person name="Studer B."/>
        </authorList>
    </citation>
    <scope>NUCLEOTIDE SEQUENCE</scope>
    <source>
        <strain evidence="10">02402/16</strain>
        <tissue evidence="10">Leaf</tissue>
    </source>
</reference>
<dbReference type="InterPro" id="IPR036188">
    <property type="entry name" value="FAD/NAD-bd_sf"/>
</dbReference>
<evidence type="ECO:0000256" key="3">
    <source>
        <dbReference type="ARBA" id="ARBA00022630"/>
    </source>
</evidence>
<protein>
    <recommendedName>
        <fullName evidence="8">Flavin-containing monooxygenase</fullName>
        <ecNumber evidence="8">1.-.-.-</ecNumber>
    </recommendedName>
</protein>
<keyword evidence="11" id="KW-1185">Reference proteome</keyword>
<keyword evidence="5" id="KW-0521">NADP</keyword>
<feature type="chain" id="PRO_5042296747" description="Flavin-containing monooxygenase" evidence="9">
    <location>
        <begin position="22"/>
        <end position="383"/>
    </location>
</feature>
<evidence type="ECO:0000256" key="7">
    <source>
        <dbReference type="ARBA" id="ARBA00023033"/>
    </source>
</evidence>
<evidence type="ECO:0000256" key="9">
    <source>
        <dbReference type="SAM" id="SignalP"/>
    </source>
</evidence>
<dbReference type="InterPro" id="IPR050346">
    <property type="entry name" value="FMO-like"/>
</dbReference>
<dbReference type="Pfam" id="PF00743">
    <property type="entry name" value="FMO-like"/>
    <property type="match status" value="2"/>
</dbReference>
<keyword evidence="6 8" id="KW-0560">Oxidoreductase</keyword>
<evidence type="ECO:0000313" key="10">
    <source>
        <dbReference type="EMBL" id="KAK1653196.1"/>
    </source>
</evidence>
<comment type="similarity">
    <text evidence="2 8">Belongs to the FMO family.</text>
</comment>
<sequence length="383" mass="42473">MPPRSLHVAVIGAGAAGLVAASELRREGHSPVVFERAAGVGGTWLYDPAASADLLGAGAVHSSVYASLRTNLSRECFGFSDFPFIADEGVGDGDRRRFPGHQEVLRYLQEFARRFDLYGMVRLRTEVASVRRETSASWRVTSHSTSELAGGGGPVQEVFDAVVVCNGHFVTPRVANIAGIGSWPGKQMHSHSYRVPEAFHGQVVVVVGYATSGFDISRDVAGVAREVHVAAATCVEMQRTARPNLWLHPMIERAEADGSVVFQDGNRVKADAIIHCTGYKYSYPFLDEEVVGISVDDNRVGPLYKHVFPPHLAPHISFIGLPFRFEYEDWVAEQCGKEMMEGWRKAMYLAARKNMVDRPENWRDEWEDAHLLSEAYQDLTKYF</sequence>
<dbReference type="PIRSF" id="PIRSF000332">
    <property type="entry name" value="FMO"/>
    <property type="match status" value="1"/>
</dbReference>
<keyword evidence="7 8" id="KW-0503">Monooxygenase</keyword>
<dbReference type="GO" id="GO:0050661">
    <property type="term" value="F:NADP binding"/>
    <property type="evidence" value="ECO:0007669"/>
    <property type="project" value="InterPro"/>
</dbReference>
<organism evidence="10 11">
    <name type="scientific">Lolium multiflorum</name>
    <name type="common">Italian ryegrass</name>
    <name type="synonym">Lolium perenne subsp. multiflorum</name>
    <dbReference type="NCBI Taxonomy" id="4521"/>
    <lineage>
        <taxon>Eukaryota</taxon>
        <taxon>Viridiplantae</taxon>
        <taxon>Streptophyta</taxon>
        <taxon>Embryophyta</taxon>
        <taxon>Tracheophyta</taxon>
        <taxon>Spermatophyta</taxon>
        <taxon>Magnoliopsida</taxon>
        <taxon>Liliopsida</taxon>
        <taxon>Poales</taxon>
        <taxon>Poaceae</taxon>
        <taxon>BOP clade</taxon>
        <taxon>Pooideae</taxon>
        <taxon>Poodae</taxon>
        <taxon>Poeae</taxon>
        <taxon>Poeae Chloroplast Group 2 (Poeae type)</taxon>
        <taxon>Loliodinae</taxon>
        <taxon>Loliinae</taxon>
        <taxon>Lolium</taxon>
    </lineage>
</organism>
<keyword evidence="9" id="KW-0732">Signal</keyword>
<evidence type="ECO:0000256" key="2">
    <source>
        <dbReference type="ARBA" id="ARBA00009183"/>
    </source>
</evidence>
<dbReference type="PANTHER" id="PTHR23023">
    <property type="entry name" value="DIMETHYLANILINE MONOOXYGENASE"/>
    <property type="match status" value="1"/>
</dbReference>
<dbReference type="SUPFAM" id="SSF51905">
    <property type="entry name" value="FAD/NAD(P)-binding domain"/>
    <property type="match status" value="2"/>
</dbReference>
<evidence type="ECO:0000256" key="6">
    <source>
        <dbReference type="ARBA" id="ARBA00023002"/>
    </source>
</evidence>
<comment type="caution">
    <text evidence="10">The sequence shown here is derived from an EMBL/GenBank/DDBJ whole genome shotgun (WGS) entry which is preliminary data.</text>
</comment>
<dbReference type="InterPro" id="IPR020946">
    <property type="entry name" value="Flavin_mOase-like"/>
</dbReference>
<feature type="signal peptide" evidence="9">
    <location>
        <begin position="1"/>
        <end position="21"/>
    </location>
</feature>
<name>A0AAD8SJ89_LOLMU</name>
<evidence type="ECO:0000256" key="8">
    <source>
        <dbReference type="RuleBase" id="RU361177"/>
    </source>
</evidence>
<dbReference type="AlphaFoldDB" id="A0AAD8SJ89"/>
<dbReference type="GO" id="GO:0050660">
    <property type="term" value="F:flavin adenine dinucleotide binding"/>
    <property type="evidence" value="ECO:0007669"/>
    <property type="project" value="InterPro"/>
</dbReference>